<protein>
    <submittedName>
        <fullName evidence="12">Glycoside hydrolase family 16 protein</fullName>
    </submittedName>
</protein>
<comment type="similarity">
    <text evidence="2">Belongs to the SKN1/KRE6 family.</text>
</comment>
<feature type="compositionally biased region" description="Polar residues" evidence="9">
    <location>
        <begin position="85"/>
        <end position="106"/>
    </location>
</feature>
<feature type="domain" description="GH16" evidence="11">
    <location>
        <begin position="233"/>
        <end position="606"/>
    </location>
</feature>
<evidence type="ECO:0000313" key="12">
    <source>
        <dbReference type="EMBL" id="KAK7064355.1"/>
    </source>
</evidence>
<evidence type="ECO:0000256" key="9">
    <source>
        <dbReference type="SAM" id="MobiDB-lite"/>
    </source>
</evidence>
<dbReference type="PANTHER" id="PTHR31361">
    <property type="entry name" value="BETA-GLUCAN SYNTHESIS-ASSOCIATED PROTEIN KRE6-RELATED"/>
    <property type="match status" value="1"/>
</dbReference>
<evidence type="ECO:0000256" key="7">
    <source>
        <dbReference type="ARBA" id="ARBA00023180"/>
    </source>
</evidence>
<dbReference type="GO" id="GO:0006078">
    <property type="term" value="P:(1-&gt;6)-beta-D-glucan biosynthetic process"/>
    <property type="evidence" value="ECO:0007669"/>
    <property type="project" value="TreeGrafter"/>
</dbReference>
<keyword evidence="4" id="KW-0735">Signal-anchor</keyword>
<proteinExistence type="inferred from homology"/>
<evidence type="ECO:0000256" key="2">
    <source>
        <dbReference type="ARBA" id="ARBA00010962"/>
    </source>
</evidence>
<keyword evidence="13" id="KW-1185">Reference proteome</keyword>
<dbReference type="Gene3D" id="2.60.120.200">
    <property type="match status" value="2"/>
</dbReference>
<dbReference type="GO" id="GO:0005789">
    <property type="term" value="C:endoplasmic reticulum membrane"/>
    <property type="evidence" value="ECO:0007669"/>
    <property type="project" value="TreeGrafter"/>
</dbReference>
<feature type="transmembrane region" description="Helical" evidence="10">
    <location>
        <begin position="168"/>
        <end position="191"/>
    </location>
</feature>
<keyword evidence="3 10" id="KW-0812">Transmembrane</keyword>
<dbReference type="PANTHER" id="PTHR31361:SF1">
    <property type="entry name" value="BETA-GLUCAN SYNTHESIS-ASSOCIATED PROTEIN KRE6-RELATED"/>
    <property type="match status" value="1"/>
</dbReference>
<dbReference type="InterPro" id="IPR005629">
    <property type="entry name" value="Skn1/Kre6/Sbg1"/>
</dbReference>
<keyword evidence="6 10" id="KW-0472">Membrane</keyword>
<evidence type="ECO:0000256" key="6">
    <source>
        <dbReference type="ARBA" id="ARBA00023136"/>
    </source>
</evidence>
<dbReference type="PROSITE" id="PS51762">
    <property type="entry name" value="GH16_2"/>
    <property type="match status" value="1"/>
</dbReference>
<name>A0AAW0EJ22_9AGAR</name>
<feature type="compositionally biased region" description="Polar residues" evidence="9">
    <location>
        <begin position="58"/>
        <end position="71"/>
    </location>
</feature>
<dbReference type="GO" id="GO:0005886">
    <property type="term" value="C:plasma membrane"/>
    <property type="evidence" value="ECO:0007669"/>
    <property type="project" value="TreeGrafter"/>
</dbReference>
<evidence type="ECO:0000259" key="11">
    <source>
        <dbReference type="PROSITE" id="PS51762"/>
    </source>
</evidence>
<dbReference type="Proteomes" id="UP001362999">
    <property type="component" value="Unassembled WGS sequence"/>
</dbReference>
<dbReference type="AlphaFoldDB" id="A0AAW0EJ22"/>
<keyword evidence="5 10" id="KW-1133">Transmembrane helix</keyword>
<accession>A0AAW0EJ22</accession>
<dbReference type="GO" id="GO:0031505">
    <property type="term" value="P:fungal-type cell wall organization"/>
    <property type="evidence" value="ECO:0007669"/>
    <property type="project" value="TreeGrafter"/>
</dbReference>
<dbReference type="GO" id="GO:0015926">
    <property type="term" value="F:glucosidase activity"/>
    <property type="evidence" value="ECO:0007669"/>
    <property type="project" value="TreeGrafter"/>
</dbReference>
<dbReference type="Pfam" id="PF03935">
    <property type="entry name" value="SKN1_KRE6_Sbg1"/>
    <property type="match status" value="1"/>
</dbReference>
<sequence>MSQKSSCGSTPVPDYDHHIRSLLPSPPPPLHLGVLPRVRIPSAVTSTNPNLIQHERPSASSDESSFNNNSRAVYPSLARGPQRGPSVTSNRSGHSFNESPYSSVGNGNRGPLIVPSISEKFSLSPDPALWGTDISPNHPEPDDALHAVDPRRDRTIDRGGSVFTGRGILNLGCLLVLGLGLLGLFAGYPLISHFTAHRLDFFGGFNVGGINATGQVPLISGNFGLIDADTPKDAYTIDSYHSPGTQLQLVFSDEFETEGRTFYPGDDPYWEAVDLHYWQTNNLEWYDPAGATTRNGSLEITLSQKETHDLNYQGALISTWNKFCFTGGLIVTSVTLPGTNNVHGLWPAVWTMGNLGRAGFGASLEGMWPYTYDACDVGTAPNQTVDGLPQAATINGDPGVGGALSFLPGQRLSRCTCEGESHPGPVHEDGSYVGRSAPEIDIFEAQISNAQGQVSQSAQWGPFNNEYIWFNTTENLIIPDPTNSVLNSYIGGAFQQATSVVTQTGQTCYQLLEQCFSVFGFEYKPGFGDAYISWIAEDKLSWTLNQAGMAADNAVEIDQRPIPQEPLYIIANLGMSENFGEVDFEHLTFPAVMRVDYIRVYQPKDAINIGCDPSNFPTQAYVNEYIEAYTNANLTTWRDDFKQPFPKNKRLGQC</sequence>
<dbReference type="InterPro" id="IPR013320">
    <property type="entry name" value="ConA-like_dom_sf"/>
</dbReference>
<keyword evidence="7" id="KW-0325">Glycoprotein</keyword>
<evidence type="ECO:0000256" key="3">
    <source>
        <dbReference type="ARBA" id="ARBA00022692"/>
    </source>
</evidence>
<keyword evidence="8" id="KW-0961">Cell wall biogenesis/degradation</keyword>
<organism evidence="12 13">
    <name type="scientific">Favolaschia claudopus</name>
    <dbReference type="NCBI Taxonomy" id="2862362"/>
    <lineage>
        <taxon>Eukaryota</taxon>
        <taxon>Fungi</taxon>
        <taxon>Dikarya</taxon>
        <taxon>Basidiomycota</taxon>
        <taxon>Agaricomycotina</taxon>
        <taxon>Agaricomycetes</taxon>
        <taxon>Agaricomycetidae</taxon>
        <taxon>Agaricales</taxon>
        <taxon>Marasmiineae</taxon>
        <taxon>Mycenaceae</taxon>
        <taxon>Favolaschia</taxon>
    </lineage>
</organism>
<dbReference type="SUPFAM" id="SSF49899">
    <property type="entry name" value="Concanavalin A-like lectins/glucanases"/>
    <property type="match status" value="1"/>
</dbReference>
<evidence type="ECO:0000256" key="8">
    <source>
        <dbReference type="ARBA" id="ARBA00023316"/>
    </source>
</evidence>
<comment type="caution">
    <text evidence="12">The sequence shown here is derived from an EMBL/GenBank/DDBJ whole genome shotgun (WGS) entry which is preliminary data.</text>
</comment>
<dbReference type="FunFam" id="2.60.120.200:FF:000259">
    <property type="entry name" value="Chromosome 9, whole genome shotgun sequence"/>
    <property type="match status" value="1"/>
</dbReference>
<gene>
    <name evidence="12" type="ORF">R3P38DRAFT_3382979</name>
</gene>
<keyword evidence="12" id="KW-0378">Hydrolase</keyword>
<feature type="region of interest" description="Disordered" evidence="9">
    <location>
        <begin position="46"/>
        <end position="108"/>
    </location>
</feature>
<evidence type="ECO:0000256" key="10">
    <source>
        <dbReference type="SAM" id="Phobius"/>
    </source>
</evidence>
<reference evidence="12 13" key="1">
    <citation type="journal article" date="2024" name="J Genomics">
        <title>Draft genome sequencing and assembly of Favolaschia claudopus CIRM-BRFM 2984 isolated from oak limbs.</title>
        <authorList>
            <person name="Navarro D."/>
            <person name="Drula E."/>
            <person name="Chaduli D."/>
            <person name="Cazenave R."/>
            <person name="Ahrendt S."/>
            <person name="Wang J."/>
            <person name="Lipzen A."/>
            <person name="Daum C."/>
            <person name="Barry K."/>
            <person name="Grigoriev I.V."/>
            <person name="Favel A."/>
            <person name="Rosso M.N."/>
            <person name="Martin F."/>
        </authorList>
    </citation>
    <scope>NUCLEOTIDE SEQUENCE [LARGE SCALE GENOMIC DNA]</scope>
    <source>
        <strain evidence="12 13">CIRM-BRFM 2984</strain>
    </source>
</reference>
<evidence type="ECO:0000256" key="4">
    <source>
        <dbReference type="ARBA" id="ARBA00022968"/>
    </source>
</evidence>
<evidence type="ECO:0000256" key="1">
    <source>
        <dbReference type="ARBA" id="ARBA00004606"/>
    </source>
</evidence>
<evidence type="ECO:0000313" key="13">
    <source>
        <dbReference type="Proteomes" id="UP001362999"/>
    </source>
</evidence>
<dbReference type="EMBL" id="JAWWNJ010000001">
    <property type="protein sequence ID" value="KAK7064355.1"/>
    <property type="molecule type" value="Genomic_DNA"/>
</dbReference>
<evidence type="ECO:0000256" key="5">
    <source>
        <dbReference type="ARBA" id="ARBA00022989"/>
    </source>
</evidence>
<dbReference type="InterPro" id="IPR000757">
    <property type="entry name" value="Beta-glucanase-like"/>
</dbReference>
<comment type="subcellular location">
    <subcellularLocation>
        <location evidence="1">Membrane</location>
        <topology evidence="1">Single-pass type II membrane protein</topology>
    </subcellularLocation>
</comment>